<dbReference type="RefSeq" id="WP_189317296.1">
    <property type="nucleotide sequence ID" value="NZ_BMQA01000096.1"/>
</dbReference>
<dbReference type="EMBL" id="BMQA01000096">
    <property type="protein sequence ID" value="GGJ67200.1"/>
    <property type="molecule type" value="Genomic_DNA"/>
</dbReference>
<reference evidence="1" key="1">
    <citation type="journal article" date="2014" name="Int. J. Syst. Evol. Microbiol.">
        <title>Complete genome sequence of Corynebacterium casei LMG S-19264T (=DSM 44701T), isolated from a smear-ripened cheese.</title>
        <authorList>
            <consortium name="US DOE Joint Genome Institute (JGI-PGF)"/>
            <person name="Walter F."/>
            <person name="Albersmeier A."/>
            <person name="Kalinowski J."/>
            <person name="Ruckert C."/>
        </authorList>
    </citation>
    <scope>NUCLEOTIDE SEQUENCE</scope>
    <source>
        <strain evidence="1">JCM 3086</strain>
    </source>
</reference>
<dbReference type="AlphaFoldDB" id="A0A917P8Z4"/>
<reference evidence="1" key="2">
    <citation type="submission" date="2020-09" db="EMBL/GenBank/DDBJ databases">
        <authorList>
            <person name="Sun Q."/>
            <person name="Ohkuma M."/>
        </authorList>
    </citation>
    <scope>NUCLEOTIDE SEQUENCE</scope>
    <source>
        <strain evidence="1">JCM 3086</strain>
    </source>
</reference>
<dbReference type="Proteomes" id="UP000657574">
    <property type="component" value="Unassembled WGS sequence"/>
</dbReference>
<protein>
    <recommendedName>
        <fullName evidence="3">2-keto-4-pentenoate hydratase</fullName>
    </recommendedName>
</protein>
<evidence type="ECO:0000313" key="1">
    <source>
        <dbReference type="EMBL" id="GGJ67200.1"/>
    </source>
</evidence>
<dbReference type="InterPro" id="IPR050772">
    <property type="entry name" value="Hydratase-Decarb/MhpD_sf"/>
</dbReference>
<gene>
    <name evidence="1" type="ORF">GCM10010121_092380</name>
</gene>
<dbReference type="PANTHER" id="PTHR30143:SF0">
    <property type="entry name" value="2-KETO-4-PENTENOATE HYDRATASE"/>
    <property type="match status" value="1"/>
</dbReference>
<evidence type="ECO:0000313" key="2">
    <source>
        <dbReference type="Proteomes" id="UP000657574"/>
    </source>
</evidence>
<keyword evidence="2" id="KW-1185">Reference proteome</keyword>
<dbReference type="GO" id="GO:0005737">
    <property type="term" value="C:cytoplasm"/>
    <property type="evidence" value="ECO:0007669"/>
    <property type="project" value="TreeGrafter"/>
</dbReference>
<comment type="caution">
    <text evidence="1">The sequence shown here is derived from an EMBL/GenBank/DDBJ whole genome shotgun (WGS) entry which is preliminary data.</text>
</comment>
<dbReference type="PANTHER" id="PTHR30143">
    <property type="entry name" value="ACID HYDRATASE"/>
    <property type="match status" value="1"/>
</dbReference>
<name>A0A917P8Z4_9ACTN</name>
<evidence type="ECO:0008006" key="3">
    <source>
        <dbReference type="Google" id="ProtNLM"/>
    </source>
</evidence>
<dbReference type="InterPro" id="IPR036663">
    <property type="entry name" value="Fumarylacetoacetase_C_sf"/>
</dbReference>
<organism evidence="1 2">
    <name type="scientific">Streptomyces brasiliensis</name>
    <dbReference type="NCBI Taxonomy" id="1954"/>
    <lineage>
        <taxon>Bacteria</taxon>
        <taxon>Bacillati</taxon>
        <taxon>Actinomycetota</taxon>
        <taxon>Actinomycetes</taxon>
        <taxon>Kitasatosporales</taxon>
        <taxon>Streptomycetaceae</taxon>
        <taxon>Streptomyces</taxon>
    </lineage>
</organism>
<accession>A0A917P8Z4</accession>
<dbReference type="Gene3D" id="3.90.850.10">
    <property type="entry name" value="Fumarylacetoacetase-like, C-terminal domain"/>
    <property type="match status" value="1"/>
</dbReference>
<dbReference type="GO" id="GO:0008684">
    <property type="term" value="F:2-oxopent-4-enoate hydratase activity"/>
    <property type="evidence" value="ECO:0007669"/>
    <property type="project" value="TreeGrafter"/>
</dbReference>
<proteinExistence type="predicted"/>
<sequence>MAKAIRLKEHNSTPVVETFPPEVHIEGPAVGLAAFRQPRLEPKLAVVLADDVPAGALPGDVARAVTGVFLTVDILDTTAESSECVAGGGFLLGEQLLPLELMGELRLQLDGELVAAGSVARLGDPVTRIAWLASEVDGLHAGDTVLLGFPVASVPAPSGTLLLEGPLGAMLSADLRGAA</sequence>
<dbReference type="SUPFAM" id="SSF56529">
    <property type="entry name" value="FAH"/>
    <property type="match status" value="1"/>
</dbReference>